<dbReference type="SUPFAM" id="SSF55874">
    <property type="entry name" value="ATPase domain of HSP90 chaperone/DNA topoisomerase II/histidine kinase"/>
    <property type="match status" value="1"/>
</dbReference>
<dbReference type="SMART" id="SM00388">
    <property type="entry name" value="HisKA"/>
    <property type="match status" value="1"/>
</dbReference>
<feature type="domain" description="Histidine kinase" evidence="8">
    <location>
        <begin position="419"/>
        <end position="636"/>
    </location>
</feature>
<dbReference type="InterPro" id="IPR036890">
    <property type="entry name" value="HATPase_C_sf"/>
</dbReference>
<protein>
    <recommendedName>
        <fullName evidence="3">histidine kinase</fullName>
        <ecNumber evidence="3">2.7.13.3</ecNumber>
    </recommendedName>
</protein>
<comment type="subcellular location">
    <subcellularLocation>
        <location evidence="2">Cell membrane</location>
    </subcellularLocation>
</comment>
<evidence type="ECO:0000259" key="8">
    <source>
        <dbReference type="PROSITE" id="PS50109"/>
    </source>
</evidence>
<dbReference type="RefSeq" id="WP_310301465.1">
    <property type="nucleotide sequence ID" value="NZ_BAAAPS010000008.1"/>
</dbReference>
<gene>
    <name evidence="9" type="ORF">J2S63_001797</name>
</gene>
<dbReference type="EMBL" id="JAVDYG010000001">
    <property type="protein sequence ID" value="MDR7362244.1"/>
    <property type="molecule type" value="Genomic_DNA"/>
</dbReference>
<dbReference type="InterPro" id="IPR005467">
    <property type="entry name" value="His_kinase_dom"/>
</dbReference>
<accession>A0ABU2BUD7</accession>
<proteinExistence type="predicted"/>
<dbReference type="InterPro" id="IPR004358">
    <property type="entry name" value="Sig_transdc_His_kin-like_C"/>
</dbReference>
<evidence type="ECO:0000256" key="1">
    <source>
        <dbReference type="ARBA" id="ARBA00000085"/>
    </source>
</evidence>
<dbReference type="Proteomes" id="UP001183648">
    <property type="component" value="Unassembled WGS sequence"/>
</dbReference>
<name>A0ABU2BUD7_9ACTN</name>
<reference evidence="9 10" key="1">
    <citation type="submission" date="2023-07" db="EMBL/GenBank/DDBJ databases">
        <title>Sequencing the genomes of 1000 actinobacteria strains.</title>
        <authorList>
            <person name="Klenk H.-P."/>
        </authorList>
    </citation>
    <scope>NUCLEOTIDE SEQUENCE [LARGE SCALE GENOMIC DNA]</scope>
    <source>
        <strain evidence="9 10">DSM 19426</strain>
    </source>
</reference>
<dbReference type="PROSITE" id="PS50109">
    <property type="entry name" value="HIS_KIN"/>
    <property type="match status" value="1"/>
</dbReference>
<organism evidence="9 10">
    <name type="scientific">Nocardioides marmoribigeumensis</name>
    <dbReference type="NCBI Taxonomy" id="433649"/>
    <lineage>
        <taxon>Bacteria</taxon>
        <taxon>Bacillati</taxon>
        <taxon>Actinomycetota</taxon>
        <taxon>Actinomycetes</taxon>
        <taxon>Propionibacteriales</taxon>
        <taxon>Nocardioidaceae</taxon>
        <taxon>Nocardioides</taxon>
    </lineage>
</organism>
<evidence type="ECO:0000256" key="5">
    <source>
        <dbReference type="ARBA" id="ARBA00022679"/>
    </source>
</evidence>
<evidence type="ECO:0000256" key="2">
    <source>
        <dbReference type="ARBA" id="ARBA00004236"/>
    </source>
</evidence>
<dbReference type="PRINTS" id="PR00344">
    <property type="entry name" value="BCTRLSENSOR"/>
</dbReference>
<dbReference type="GO" id="GO:0016301">
    <property type="term" value="F:kinase activity"/>
    <property type="evidence" value="ECO:0007669"/>
    <property type="project" value="UniProtKB-KW"/>
</dbReference>
<evidence type="ECO:0000313" key="9">
    <source>
        <dbReference type="EMBL" id="MDR7362244.1"/>
    </source>
</evidence>
<dbReference type="Gene3D" id="1.10.287.130">
    <property type="match status" value="1"/>
</dbReference>
<keyword evidence="6 9" id="KW-0418">Kinase</keyword>
<comment type="catalytic activity">
    <reaction evidence="1">
        <text>ATP + protein L-histidine = ADP + protein N-phospho-L-histidine.</text>
        <dbReference type="EC" id="2.7.13.3"/>
    </reaction>
</comment>
<dbReference type="Pfam" id="PF00512">
    <property type="entry name" value="HisKA"/>
    <property type="match status" value="1"/>
</dbReference>
<dbReference type="SUPFAM" id="SSF55781">
    <property type="entry name" value="GAF domain-like"/>
    <property type="match status" value="2"/>
</dbReference>
<keyword evidence="10" id="KW-1185">Reference proteome</keyword>
<evidence type="ECO:0000313" key="10">
    <source>
        <dbReference type="Proteomes" id="UP001183648"/>
    </source>
</evidence>
<dbReference type="InterPro" id="IPR050736">
    <property type="entry name" value="Sensor_HK_Regulatory"/>
</dbReference>
<sequence length="637" mass="69324">MGPRHEHSAETEAGLAALDGVTDLIASMHASSDVLTMLQRVVDGVVARLGFQVALVDRLDDSGPMHMFEAVAVAGDPAGCAVLLNRRIPAQGMLEEIDLAEHWGSLRFLPHDRLPKDAASTWVPDIPVPVDPDAWHPLDALYAPLIGPGGDLLGVLSVDLPEHGRRPTLAERRVLEVYAVQAGLALHHAHERAVLEERLRIDQAVREVVEAAAAGLDIVDVLTACHDPLLEGFGCDLVRIRLFMDLESPEAPPIDRARVQVDRDGLLYPAEEISALKPLADRLGEEEAAELGVVISRATRKMVHGTWPHRTITITAEGDDAGDILTVEESAAVRLVVQEFGAASVTFVPIGAGTEVLGYLTLFRLGTHARWSVQEREAALEIGREIGLAVRRARLYQRERLLVAQLTDLDHYKGEMIRSVTHELKNMMTAIRGHTELLGEVLDEDSIPARSVRVISRNVDRLDRLCADMLMLARVNEGRRPFVPVPVDLRAVVEDAMAGQSVEHLRPQLEVTGPGGEGVLLVRGMPEELLMAVGNVYANAVKYTPDGGSVEVSLERRGRDAVLSVTDTGIGIAEGDLATLFDEFDRSSNPDAKRRPGSGLGLAIVKRVMARHHGRVEVDSELGRGSTFRLVVPAWET</sequence>
<dbReference type="Gene3D" id="3.30.565.10">
    <property type="entry name" value="Histidine kinase-like ATPase, C-terminal domain"/>
    <property type="match status" value="1"/>
</dbReference>
<dbReference type="SUPFAM" id="SSF47384">
    <property type="entry name" value="Homodimeric domain of signal transducing histidine kinase"/>
    <property type="match status" value="1"/>
</dbReference>
<dbReference type="InterPro" id="IPR029016">
    <property type="entry name" value="GAF-like_dom_sf"/>
</dbReference>
<dbReference type="PANTHER" id="PTHR43711">
    <property type="entry name" value="TWO-COMPONENT HISTIDINE KINASE"/>
    <property type="match status" value="1"/>
</dbReference>
<dbReference type="Gene3D" id="3.30.450.40">
    <property type="match status" value="2"/>
</dbReference>
<evidence type="ECO:0000256" key="7">
    <source>
        <dbReference type="ARBA" id="ARBA00023012"/>
    </source>
</evidence>
<dbReference type="PANTHER" id="PTHR43711:SF28">
    <property type="entry name" value="SENSOR HISTIDINE KINASE YXDK"/>
    <property type="match status" value="1"/>
</dbReference>
<dbReference type="SMART" id="SM00387">
    <property type="entry name" value="HATPase_c"/>
    <property type="match status" value="1"/>
</dbReference>
<comment type="caution">
    <text evidence="9">The sequence shown here is derived from an EMBL/GenBank/DDBJ whole genome shotgun (WGS) entry which is preliminary data.</text>
</comment>
<evidence type="ECO:0000256" key="6">
    <source>
        <dbReference type="ARBA" id="ARBA00022777"/>
    </source>
</evidence>
<dbReference type="EC" id="2.7.13.3" evidence="3"/>
<dbReference type="SMART" id="SM00065">
    <property type="entry name" value="GAF"/>
    <property type="match status" value="2"/>
</dbReference>
<keyword evidence="4" id="KW-0597">Phosphoprotein</keyword>
<dbReference type="InterPro" id="IPR003018">
    <property type="entry name" value="GAF"/>
</dbReference>
<dbReference type="InterPro" id="IPR003594">
    <property type="entry name" value="HATPase_dom"/>
</dbReference>
<evidence type="ECO:0000256" key="3">
    <source>
        <dbReference type="ARBA" id="ARBA00012438"/>
    </source>
</evidence>
<keyword evidence="7" id="KW-0902">Two-component regulatory system</keyword>
<dbReference type="InterPro" id="IPR036097">
    <property type="entry name" value="HisK_dim/P_sf"/>
</dbReference>
<keyword evidence="5" id="KW-0808">Transferase</keyword>
<evidence type="ECO:0000256" key="4">
    <source>
        <dbReference type="ARBA" id="ARBA00022553"/>
    </source>
</evidence>
<dbReference type="InterPro" id="IPR003661">
    <property type="entry name" value="HisK_dim/P_dom"/>
</dbReference>
<dbReference type="Pfam" id="PF02518">
    <property type="entry name" value="HATPase_c"/>
    <property type="match status" value="1"/>
</dbReference>
<dbReference type="CDD" id="cd00082">
    <property type="entry name" value="HisKA"/>
    <property type="match status" value="1"/>
</dbReference>